<organism evidence="1 2">
    <name type="scientific">Romanomermis culicivorax</name>
    <name type="common">Nematode worm</name>
    <dbReference type="NCBI Taxonomy" id="13658"/>
    <lineage>
        <taxon>Eukaryota</taxon>
        <taxon>Metazoa</taxon>
        <taxon>Ecdysozoa</taxon>
        <taxon>Nematoda</taxon>
        <taxon>Enoplea</taxon>
        <taxon>Dorylaimia</taxon>
        <taxon>Mermithida</taxon>
        <taxon>Mermithoidea</taxon>
        <taxon>Mermithidae</taxon>
        <taxon>Romanomermis</taxon>
    </lineage>
</organism>
<keyword evidence="1" id="KW-1185">Reference proteome</keyword>
<name>A0A915K020_ROMCU</name>
<evidence type="ECO:0000313" key="2">
    <source>
        <dbReference type="WBParaSite" id="nRc.2.0.1.t31238-RA"/>
    </source>
</evidence>
<accession>A0A915K020</accession>
<protein>
    <submittedName>
        <fullName evidence="2">Uncharacterized protein</fullName>
    </submittedName>
</protein>
<evidence type="ECO:0000313" key="1">
    <source>
        <dbReference type="Proteomes" id="UP000887565"/>
    </source>
</evidence>
<dbReference type="Proteomes" id="UP000887565">
    <property type="component" value="Unplaced"/>
</dbReference>
<dbReference type="WBParaSite" id="nRc.2.0.1.t31238-RA">
    <property type="protein sequence ID" value="nRc.2.0.1.t31238-RA"/>
    <property type="gene ID" value="nRc.2.0.1.g31238"/>
</dbReference>
<reference evidence="2" key="1">
    <citation type="submission" date="2022-11" db="UniProtKB">
        <authorList>
            <consortium name="WormBaseParasite"/>
        </authorList>
    </citation>
    <scope>IDENTIFICATION</scope>
</reference>
<sequence length="96" mass="10754">MARLKSPNWEFAHLGIAQAGIVHMEIAQFENRSLENQVNPSQEIRGVTEFVKVDFPNKVDQFQAGNLAIYLPKNEVCFCANVCKVYCTQALPKGKA</sequence>
<dbReference type="AlphaFoldDB" id="A0A915K020"/>
<proteinExistence type="predicted"/>